<keyword evidence="4 7" id="KW-1133">Transmembrane helix</keyword>
<feature type="transmembrane region" description="Helical" evidence="7">
    <location>
        <begin position="395"/>
        <end position="413"/>
    </location>
</feature>
<evidence type="ECO:0000313" key="8">
    <source>
        <dbReference type="EMBL" id="MFD0704682.1"/>
    </source>
</evidence>
<comment type="similarity">
    <text evidence="2">Belongs to the oxidase-dependent Fe transporter (OFeT) (TC 9.A.10.1) family.</text>
</comment>
<accession>A0ABW2Y358</accession>
<dbReference type="InterPro" id="IPR004923">
    <property type="entry name" value="FTR1/Fip1/EfeU"/>
</dbReference>
<evidence type="ECO:0000256" key="2">
    <source>
        <dbReference type="ARBA" id="ARBA00008333"/>
    </source>
</evidence>
<feature type="region of interest" description="Disordered" evidence="6">
    <location>
        <begin position="185"/>
        <end position="206"/>
    </location>
</feature>
<evidence type="ECO:0000256" key="1">
    <source>
        <dbReference type="ARBA" id="ARBA00004141"/>
    </source>
</evidence>
<sequence>MSRKTYLYTQSARKTALIGLALLGFLLFSFSLVLNSYANGAESMQNTRSAQSRSADAVTARSWSEVASSLAKNLDAGVSALDSQDSHDVATAAASFQRAYNVDYIASNMAVVIKQYISEDSAQQIQNELLSLTTDVYSQSKKSTISSRVKTLKETLTGFAAQLDATQGLKNPRDYAAERIAQTQAERKKLDASKTRKNTGRGSRSWSEIADEMTGILDKAQKAATSEGNDSQGSDLVNNAYYQYYEKLGFEKTVMSAISGARVSEVENQFKETRKSMINGKPDAIVVKNVATLKKMLVADAKILDNGAVSHVNPFISFVTSTFGQAFIILLREGVEAILVVAAIISYLAKTRATKMLKFVYVGAGLGLVASGIMAVLLMFVYTAAQGAGQELFEGVTALIAMIMLLFTSNWMLCKTGNKAWVGFINDKAQQSISRGSVFSLALLAFLAVFREGAETVIFYQALASMVTGTDFSPLWWGAGAAVVALIVIFLLFRLTTMKIPYKEFFAVMSIIMAVMVVVFAGSGLHELIEADVINGTYISTWPTNDFLGIYPYVQTVVFQIVVAVIVIALLTITAIRTAARARRKRHLAEQPNRVSQTSQQNQP</sequence>
<feature type="transmembrane region" description="Helical" evidence="7">
    <location>
        <begin position="326"/>
        <end position="348"/>
    </location>
</feature>
<dbReference type="PANTHER" id="PTHR31632:SF2">
    <property type="entry name" value="PLASMA MEMBRANE IRON PERMEASE"/>
    <property type="match status" value="1"/>
</dbReference>
<feature type="transmembrane region" description="Helical" evidence="7">
    <location>
        <begin position="475"/>
        <end position="493"/>
    </location>
</feature>
<organism evidence="8 9">
    <name type="scientific">Alloscardovia venturai</name>
    <dbReference type="NCBI Taxonomy" id="1769421"/>
    <lineage>
        <taxon>Bacteria</taxon>
        <taxon>Bacillati</taxon>
        <taxon>Actinomycetota</taxon>
        <taxon>Actinomycetes</taxon>
        <taxon>Bifidobacteriales</taxon>
        <taxon>Bifidobacteriaceae</taxon>
        <taxon>Alloscardovia</taxon>
    </lineage>
</organism>
<feature type="transmembrane region" description="Helical" evidence="7">
    <location>
        <begin position="360"/>
        <end position="383"/>
    </location>
</feature>
<gene>
    <name evidence="8" type="ORF">ACFQY8_02815</name>
</gene>
<keyword evidence="3 7" id="KW-0812">Transmembrane</keyword>
<keyword evidence="5 7" id="KW-0472">Membrane</keyword>
<evidence type="ECO:0000256" key="7">
    <source>
        <dbReference type="SAM" id="Phobius"/>
    </source>
</evidence>
<feature type="transmembrane region" description="Helical" evidence="7">
    <location>
        <begin position="505"/>
        <end position="525"/>
    </location>
</feature>
<evidence type="ECO:0000313" key="9">
    <source>
        <dbReference type="Proteomes" id="UP001597036"/>
    </source>
</evidence>
<evidence type="ECO:0000256" key="3">
    <source>
        <dbReference type="ARBA" id="ARBA00022692"/>
    </source>
</evidence>
<comment type="subcellular location">
    <subcellularLocation>
        <location evidence="1">Membrane</location>
        <topology evidence="1">Multi-pass membrane protein</topology>
    </subcellularLocation>
</comment>
<evidence type="ECO:0000256" key="6">
    <source>
        <dbReference type="SAM" id="MobiDB-lite"/>
    </source>
</evidence>
<dbReference type="PANTHER" id="PTHR31632">
    <property type="entry name" value="IRON TRANSPORTER FTH1"/>
    <property type="match status" value="1"/>
</dbReference>
<dbReference type="RefSeq" id="WP_377938399.1">
    <property type="nucleotide sequence ID" value="NZ_JBHTHQ010000013.1"/>
</dbReference>
<feature type="transmembrane region" description="Helical" evidence="7">
    <location>
        <begin position="550"/>
        <end position="576"/>
    </location>
</feature>
<evidence type="ECO:0000256" key="4">
    <source>
        <dbReference type="ARBA" id="ARBA00022989"/>
    </source>
</evidence>
<evidence type="ECO:0000256" key="5">
    <source>
        <dbReference type="ARBA" id="ARBA00023136"/>
    </source>
</evidence>
<feature type="compositionally biased region" description="Basic and acidic residues" evidence="6">
    <location>
        <begin position="185"/>
        <end position="194"/>
    </location>
</feature>
<keyword evidence="9" id="KW-1185">Reference proteome</keyword>
<dbReference type="Pfam" id="PF03239">
    <property type="entry name" value="FTR1"/>
    <property type="match status" value="1"/>
</dbReference>
<comment type="caution">
    <text evidence="8">The sequence shown here is derived from an EMBL/GenBank/DDBJ whole genome shotgun (WGS) entry which is preliminary data.</text>
</comment>
<name>A0ABW2Y358_9BIFI</name>
<dbReference type="Proteomes" id="UP001597036">
    <property type="component" value="Unassembled WGS sequence"/>
</dbReference>
<proteinExistence type="inferred from homology"/>
<protein>
    <submittedName>
        <fullName evidence="8">FTR1 family protein</fullName>
    </submittedName>
</protein>
<reference evidence="9" key="1">
    <citation type="journal article" date="2019" name="Int. J. Syst. Evol. Microbiol.">
        <title>The Global Catalogue of Microorganisms (GCM) 10K type strain sequencing project: providing services to taxonomists for standard genome sequencing and annotation.</title>
        <authorList>
            <consortium name="The Broad Institute Genomics Platform"/>
            <consortium name="The Broad Institute Genome Sequencing Center for Infectious Disease"/>
            <person name="Wu L."/>
            <person name="Ma J."/>
        </authorList>
    </citation>
    <scope>NUCLEOTIDE SEQUENCE [LARGE SCALE GENOMIC DNA]</scope>
    <source>
        <strain evidence="9">CCM 8604</strain>
    </source>
</reference>
<dbReference type="EMBL" id="JBHTHQ010000013">
    <property type="protein sequence ID" value="MFD0704682.1"/>
    <property type="molecule type" value="Genomic_DNA"/>
</dbReference>
<feature type="transmembrane region" description="Helical" evidence="7">
    <location>
        <begin position="433"/>
        <end position="450"/>
    </location>
</feature>